<evidence type="ECO:0000259" key="7">
    <source>
        <dbReference type="PROSITE" id="PS50048"/>
    </source>
</evidence>
<dbReference type="CDD" id="cd00067">
    <property type="entry name" value="GAL4"/>
    <property type="match status" value="1"/>
</dbReference>
<dbReference type="InterPro" id="IPR052360">
    <property type="entry name" value="Transcr_Regulatory_Proteins"/>
</dbReference>
<keyword evidence="5" id="KW-0804">Transcription</keyword>
<protein>
    <recommendedName>
        <fullName evidence="7">Zn(2)-C6 fungal-type domain-containing protein</fullName>
    </recommendedName>
</protein>
<keyword evidence="4" id="KW-0238">DNA-binding</keyword>
<gene>
    <name evidence="8" type="ORF">BDV27DRAFT_121521</name>
</gene>
<keyword evidence="9" id="KW-1185">Reference proteome</keyword>
<dbReference type="Gene3D" id="4.10.240.10">
    <property type="entry name" value="Zn(2)-C6 fungal-type DNA-binding domain"/>
    <property type="match status" value="1"/>
</dbReference>
<dbReference type="GO" id="GO:0003677">
    <property type="term" value="F:DNA binding"/>
    <property type="evidence" value="ECO:0007669"/>
    <property type="project" value="UniProtKB-KW"/>
</dbReference>
<feature type="domain" description="Zn(2)-C6 fungal-type" evidence="7">
    <location>
        <begin position="28"/>
        <end position="56"/>
    </location>
</feature>
<proteinExistence type="predicted"/>
<dbReference type="Pfam" id="PF00172">
    <property type="entry name" value="Zn_clus"/>
    <property type="match status" value="1"/>
</dbReference>
<keyword evidence="6" id="KW-0539">Nucleus</keyword>
<accession>A0A5N7AK07</accession>
<evidence type="ECO:0000256" key="3">
    <source>
        <dbReference type="ARBA" id="ARBA00023015"/>
    </source>
</evidence>
<dbReference type="GeneID" id="43649832"/>
<dbReference type="Pfam" id="PF11951">
    <property type="entry name" value="Fungal_trans_2"/>
    <property type="match status" value="1"/>
</dbReference>
<evidence type="ECO:0000313" key="9">
    <source>
        <dbReference type="Proteomes" id="UP000326268"/>
    </source>
</evidence>
<dbReference type="RefSeq" id="XP_031932101.1">
    <property type="nucleotide sequence ID" value="XM_032065386.1"/>
</dbReference>
<evidence type="ECO:0000256" key="2">
    <source>
        <dbReference type="ARBA" id="ARBA00022833"/>
    </source>
</evidence>
<evidence type="ECO:0000256" key="1">
    <source>
        <dbReference type="ARBA" id="ARBA00022723"/>
    </source>
</evidence>
<dbReference type="InterPro" id="IPR036864">
    <property type="entry name" value="Zn2-C6_fun-type_DNA-bd_sf"/>
</dbReference>
<dbReference type="InterPro" id="IPR001138">
    <property type="entry name" value="Zn2Cys6_DnaBD"/>
</dbReference>
<dbReference type="GO" id="GO:0008270">
    <property type="term" value="F:zinc ion binding"/>
    <property type="evidence" value="ECO:0007669"/>
    <property type="project" value="InterPro"/>
</dbReference>
<dbReference type="PANTHER" id="PTHR36206">
    <property type="entry name" value="ASPERCRYPTIN BIOSYNTHESIS CLUSTER-SPECIFIC TRANSCRIPTION REGULATOR ATNN-RELATED"/>
    <property type="match status" value="1"/>
</dbReference>
<reference evidence="8 9" key="1">
    <citation type="submission" date="2019-04" db="EMBL/GenBank/DDBJ databases">
        <title>Friends and foes A comparative genomics studyof 23 Aspergillus species from section Flavi.</title>
        <authorList>
            <consortium name="DOE Joint Genome Institute"/>
            <person name="Kjaerbolling I."/>
            <person name="Vesth T."/>
            <person name="Frisvad J.C."/>
            <person name="Nybo J.L."/>
            <person name="Theobald S."/>
            <person name="Kildgaard S."/>
            <person name="Isbrandt T."/>
            <person name="Kuo A."/>
            <person name="Sato A."/>
            <person name="Lyhne E.K."/>
            <person name="Kogle M.E."/>
            <person name="Wiebenga A."/>
            <person name="Kun R.S."/>
            <person name="Lubbers R.J."/>
            <person name="Makela M.R."/>
            <person name="Barry K."/>
            <person name="Chovatia M."/>
            <person name="Clum A."/>
            <person name="Daum C."/>
            <person name="Haridas S."/>
            <person name="He G."/>
            <person name="LaButti K."/>
            <person name="Lipzen A."/>
            <person name="Mondo S."/>
            <person name="Riley R."/>
            <person name="Salamov A."/>
            <person name="Simmons B.A."/>
            <person name="Magnuson J.K."/>
            <person name="Henrissat B."/>
            <person name="Mortensen U.H."/>
            <person name="Larsen T.O."/>
            <person name="Devries R.P."/>
            <person name="Grigoriev I.V."/>
            <person name="Machida M."/>
            <person name="Baker S.E."/>
            <person name="Andersen M.R."/>
        </authorList>
    </citation>
    <scope>NUCLEOTIDE SEQUENCE [LARGE SCALE GENOMIC DNA]</scope>
    <source>
        <strain evidence="8 9">CBS 763.97</strain>
    </source>
</reference>
<dbReference type="SUPFAM" id="SSF57701">
    <property type="entry name" value="Zn2/Cys6 DNA-binding domain"/>
    <property type="match status" value="1"/>
</dbReference>
<dbReference type="PROSITE" id="PS50048">
    <property type="entry name" value="ZN2_CY6_FUNGAL_2"/>
    <property type="match status" value="1"/>
</dbReference>
<sequence>MPSSTTKRRTLQTQRPRQRRWAPHVRTGCITCKIRKTKCDEGRPSCQKCLSTGRLCDGYEDIKNSHDELAAYAVSQAPSTWDFLSQDVGENENFFFFRSVTTFTLAGFFDSGFWSRRLLQVSHHYPALRHGMAALACIHREYATDSTPSTQPRIGESRNMEFALKQTNKSIQSLRKLLSEPVLGNEDKMVVLATCILYTCICTLQGRQYQAFIHINNGLKLFHQWAVGQKLRSQPEVWQGADMLLLAFIRLDSQVRPYLVGQTASLGWNNNQIAPPPTTDPFTNLLEAYVSLEALFNRIMRFFLGQDTQDPCAHSKAVEKEMYIRLLHDWDTRLANLLRTTPQSDDGRALDLLSARRKFTKLLLCADPTQSELAPDAFLNDCIDMVEAITRILEDSQYQALRRYEHAEQATSVNFSLENGIVEPLFWVGAKCREPIIRRRALDLLQRYPRREGICEGMLAVKIVAKVIEIEESGCPQALGDMRVTSPCTRGQWICEIHRVSSWEFTLVTERLVRVVLRTVEDWAVSRPGTEFTTSWW</sequence>
<dbReference type="AlphaFoldDB" id="A0A5N7AK07"/>
<dbReference type="PANTHER" id="PTHR36206:SF12">
    <property type="entry name" value="ASPERCRYPTIN BIOSYNTHESIS CLUSTER-SPECIFIC TRANSCRIPTION REGULATOR ATNN-RELATED"/>
    <property type="match status" value="1"/>
</dbReference>
<dbReference type="Proteomes" id="UP000326268">
    <property type="component" value="Unassembled WGS sequence"/>
</dbReference>
<name>A0A5N7AK07_9EURO</name>
<dbReference type="InterPro" id="IPR021858">
    <property type="entry name" value="Fun_TF"/>
</dbReference>
<dbReference type="PROSITE" id="PS00463">
    <property type="entry name" value="ZN2_CY6_FUNGAL_1"/>
    <property type="match status" value="1"/>
</dbReference>
<dbReference type="GO" id="GO:0000981">
    <property type="term" value="F:DNA-binding transcription factor activity, RNA polymerase II-specific"/>
    <property type="evidence" value="ECO:0007669"/>
    <property type="project" value="InterPro"/>
</dbReference>
<dbReference type="GO" id="GO:0009893">
    <property type="term" value="P:positive regulation of metabolic process"/>
    <property type="evidence" value="ECO:0007669"/>
    <property type="project" value="UniProtKB-ARBA"/>
</dbReference>
<dbReference type="EMBL" id="ML737578">
    <property type="protein sequence ID" value="KAE8369020.1"/>
    <property type="molecule type" value="Genomic_DNA"/>
</dbReference>
<organism evidence="8 9">
    <name type="scientific">Aspergillus caelatus</name>
    <dbReference type="NCBI Taxonomy" id="61420"/>
    <lineage>
        <taxon>Eukaryota</taxon>
        <taxon>Fungi</taxon>
        <taxon>Dikarya</taxon>
        <taxon>Ascomycota</taxon>
        <taxon>Pezizomycotina</taxon>
        <taxon>Eurotiomycetes</taxon>
        <taxon>Eurotiomycetidae</taxon>
        <taxon>Eurotiales</taxon>
        <taxon>Aspergillaceae</taxon>
        <taxon>Aspergillus</taxon>
        <taxon>Aspergillus subgen. Circumdati</taxon>
    </lineage>
</organism>
<evidence type="ECO:0000256" key="6">
    <source>
        <dbReference type="ARBA" id="ARBA00023242"/>
    </source>
</evidence>
<keyword evidence="2" id="KW-0862">Zinc</keyword>
<dbReference type="SMART" id="SM00066">
    <property type="entry name" value="GAL4"/>
    <property type="match status" value="1"/>
</dbReference>
<evidence type="ECO:0000256" key="4">
    <source>
        <dbReference type="ARBA" id="ARBA00023125"/>
    </source>
</evidence>
<dbReference type="OrthoDB" id="2593732at2759"/>
<evidence type="ECO:0000313" key="8">
    <source>
        <dbReference type="EMBL" id="KAE8369020.1"/>
    </source>
</evidence>
<keyword evidence="1" id="KW-0479">Metal-binding</keyword>
<evidence type="ECO:0000256" key="5">
    <source>
        <dbReference type="ARBA" id="ARBA00023163"/>
    </source>
</evidence>
<keyword evidence="3" id="KW-0805">Transcription regulation</keyword>